<name>A0A5N7AWQ7_9EURO</name>
<feature type="domain" description="N-acetyltransferase" evidence="1">
    <location>
        <begin position="86"/>
        <end position="247"/>
    </location>
</feature>
<dbReference type="InterPro" id="IPR052523">
    <property type="entry name" value="Trichothecene_AcTrans"/>
</dbReference>
<dbReference type="GO" id="GO:0016747">
    <property type="term" value="F:acyltransferase activity, transferring groups other than amino-acyl groups"/>
    <property type="evidence" value="ECO:0007669"/>
    <property type="project" value="InterPro"/>
</dbReference>
<dbReference type="EMBL" id="ML736289">
    <property type="protein sequence ID" value="KAE8374287.1"/>
    <property type="molecule type" value="Genomic_DNA"/>
</dbReference>
<dbReference type="PANTHER" id="PTHR42791:SF2">
    <property type="entry name" value="N-ACETYLTRANSFERASE DOMAIN-CONTAINING PROTEIN"/>
    <property type="match status" value="1"/>
</dbReference>
<evidence type="ECO:0000313" key="3">
    <source>
        <dbReference type="Proteomes" id="UP000326198"/>
    </source>
</evidence>
<gene>
    <name evidence="2" type="ORF">BDV26DRAFT_300350</name>
</gene>
<dbReference type="PROSITE" id="PS51186">
    <property type="entry name" value="GNAT"/>
    <property type="match status" value="1"/>
</dbReference>
<dbReference type="AlphaFoldDB" id="A0A5N7AWQ7"/>
<evidence type="ECO:0000259" key="1">
    <source>
        <dbReference type="PROSITE" id="PS51186"/>
    </source>
</evidence>
<dbReference type="Proteomes" id="UP000326198">
    <property type="component" value="Unassembled WGS sequence"/>
</dbReference>
<sequence>MFIRQATSADIHDIARVAVAAYIDDPQDAYQYPKRASFPAVYLNAKSSIIKSSLEDLTAIPVVAVLEPGDKEAWRSNDTTIIGYCIWYREHEDADDEEKSKEPDREPLVERIKNRIMNSSIVEFFSDLVNPILDSSHARAMARVCSDPDSRRFEEGYQKPRNYYGVLDVGVDPTFQRQGAARRLMEWGMERAEKENLPVYLSATPAGQPLYKSLGFRTVGKWIWRPNQDSEWDIMQWDHFPGADAVKDERQKVPLQ</sequence>
<dbReference type="PANTHER" id="PTHR42791">
    <property type="entry name" value="GNAT FAMILY ACETYLTRANSFERASE"/>
    <property type="match status" value="1"/>
</dbReference>
<proteinExistence type="predicted"/>
<keyword evidence="3" id="KW-1185">Reference proteome</keyword>
<evidence type="ECO:0000313" key="2">
    <source>
        <dbReference type="EMBL" id="KAE8374287.1"/>
    </source>
</evidence>
<reference evidence="2 3" key="1">
    <citation type="submission" date="2019-04" db="EMBL/GenBank/DDBJ databases">
        <title>Friends and foes A comparative genomics studyof 23 Aspergillus species from section Flavi.</title>
        <authorList>
            <consortium name="DOE Joint Genome Institute"/>
            <person name="Kjaerbolling I."/>
            <person name="Vesth T."/>
            <person name="Frisvad J.C."/>
            <person name="Nybo J.L."/>
            <person name="Theobald S."/>
            <person name="Kildgaard S."/>
            <person name="Isbrandt T."/>
            <person name="Kuo A."/>
            <person name="Sato A."/>
            <person name="Lyhne E.K."/>
            <person name="Kogle M.E."/>
            <person name="Wiebenga A."/>
            <person name="Kun R.S."/>
            <person name="Lubbers R.J."/>
            <person name="Makela M.R."/>
            <person name="Barry K."/>
            <person name="Chovatia M."/>
            <person name="Clum A."/>
            <person name="Daum C."/>
            <person name="Haridas S."/>
            <person name="He G."/>
            <person name="LaButti K."/>
            <person name="Lipzen A."/>
            <person name="Mondo S."/>
            <person name="Riley R."/>
            <person name="Salamov A."/>
            <person name="Simmons B.A."/>
            <person name="Magnuson J.K."/>
            <person name="Henrissat B."/>
            <person name="Mortensen U.H."/>
            <person name="Larsen T.O."/>
            <person name="Devries R.P."/>
            <person name="Grigoriev I.V."/>
            <person name="Machida M."/>
            <person name="Baker S.E."/>
            <person name="Andersen M.R."/>
        </authorList>
    </citation>
    <scope>NUCLEOTIDE SEQUENCE [LARGE SCALE GENOMIC DNA]</scope>
    <source>
        <strain evidence="2 3">IBT 29228</strain>
    </source>
</reference>
<accession>A0A5N7AWQ7</accession>
<keyword evidence="2" id="KW-0808">Transferase</keyword>
<dbReference type="Gene3D" id="3.40.630.30">
    <property type="match status" value="1"/>
</dbReference>
<dbReference type="Pfam" id="PF13508">
    <property type="entry name" value="Acetyltransf_7"/>
    <property type="match status" value="1"/>
</dbReference>
<dbReference type="CDD" id="cd04301">
    <property type="entry name" value="NAT_SF"/>
    <property type="match status" value="1"/>
</dbReference>
<dbReference type="InterPro" id="IPR000182">
    <property type="entry name" value="GNAT_dom"/>
</dbReference>
<dbReference type="OrthoDB" id="2115692at2759"/>
<protein>
    <submittedName>
        <fullName evidence="2">Acyl-CoA N-acyltransferase</fullName>
    </submittedName>
</protein>
<dbReference type="SUPFAM" id="SSF55729">
    <property type="entry name" value="Acyl-CoA N-acyltransferases (Nat)"/>
    <property type="match status" value="1"/>
</dbReference>
<organism evidence="2 3">
    <name type="scientific">Aspergillus bertholletiae</name>
    <dbReference type="NCBI Taxonomy" id="1226010"/>
    <lineage>
        <taxon>Eukaryota</taxon>
        <taxon>Fungi</taxon>
        <taxon>Dikarya</taxon>
        <taxon>Ascomycota</taxon>
        <taxon>Pezizomycotina</taxon>
        <taxon>Eurotiomycetes</taxon>
        <taxon>Eurotiomycetidae</taxon>
        <taxon>Eurotiales</taxon>
        <taxon>Aspergillaceae</taxon>
        <taxon>Aspergillus</taxon>
        <taxon>Aspergillus subgen. Circumdati</taxon>
    </lineage>
</organism>
<dbReference type="InterPro" id="IPR016181">
    <property type="entry name" value="Acyl_CoA_acyltransferase"/>
</dbReference>
<keyword evidence="2" id="KW-0012">Acyltransferase</keyword>